<protein>
    <submittedName>
        <fullName evidence="1">Uncharacterized protein</fullName>
    </submittedName>
</protein>
<evidence type="ECO:0000313" key="2">
    <source>
        <dbReference type="Proteomes" id="UP000254879"/>
    </source>
</evidence>
<evidence type="ECO:0000313" key="1">
    <source>
        <dbReference type="EMBL" id="STY45495.1"/>
    </source>
</evidence>
<organism evidence="1 2">
    <name type="scientific">Listeria grayi</name>
    <name type="common">Listeria murrayi</name>
    <dbReference type="NCBI Taxonomy" id="1641"/>
    <lineage>
        <taxon>Bacteria</taxon>
        <taxon>Bacillati</taxon>
        <taxon>Bacillota</taxon>
        <taxon>Bacilli</taxon>
        <taxon>Bacillales</taxon>
        <taxon>Listeriaceae</taxon>
        <taxon>Listeria</taxon>
    </lineage>
</organism>
<dbReference type="EMBL" id="UGPG01000001">
    <property type="protein sequence ID" value="STY45495.1"/>
    <property type="molecule type" value="Genomic_DNA"/>
</dbReference>
<sequence length="79" mass="9410">MENVFEGMLARAHENLNRFERNEQAEKIKRDIVEASQNGRSHVVERRIPNKLIDDLKEEGFEVYPYATIWTDEFKISWA</sequence>
<dbReference type="AlphaFoldDB" id="A0A378MP42"/>
<accession>A0A378MP42</accession>
<dbReference type="Proteomes" id="UP000254879">
    <property type="component" value="Unassembled WGS sequence"/>
</dbReference>
<name>A0A378MP42_LISGR</name>
<gene>
    <name evidence="1" type="ORF">NCTC10815_02875</name>
</gene>
<reference evidence="1 2" key="1">
    <citation type="submission" date="2018-06" db="EMBL/GenBank/DDBJ databases">
        <authorList>
            <consortium name="Pathogen Informatics"/>
            <person name="Doyle S."/>
        </authorList>
    </citation>
    <scope>NUCLEOTIDE SEQUENCE [LARGE SCALE GENOMIC DNA]</scope>
    <source>
        <strain evidence="2">NCTC 10815</strain>
    </source>
</reference>
<proteinExistence type="predicted"/>
<dbReference type="RefSeq" id="WP_070779359.1">
    <property type="nucleotide sequence ID" value="NZ_UGPG01000001.1"/>
</dbReference>